<dbReference type="Pfam" id="PF01541">
    <property type="entry name" value="GIY-YIG"/>
    <property type="match status" value="1"/>
</dbReference>
<dbReference type="PANTHER" id="PTHR34477">
    <property type="entry name" value="UPF0213 PROTEIN YHBQ"/>
    <property type="match status" value="1"/>
</dbReference>
<evidence type="ECO:0000259" key="2">
    <source>
        <dbReference type="PROSITE" id="PS50164"/>
    </source>
</evidence>
<dbReference type="SMART" id="SM00465">
    <property type="entry name" value="GIYc"/>
    <property type="match status" value="1"/>
</dbReference>
<dbReference type="OrthoDB" id="9807770at2"/>
<dbReference type="SUPFAM" id="SSF82771">
    <property type="entry name" value="GIY-YIG endonuclease"/>
    <property type="match status" value="1"/>
</dbReference>
<gene>
    <name evidence="3" type="ORF">CYJ57_01170</name>
</gene>
<dbReference type="InterPro" id="IPR000305">
    <property type="entry name" value="GIY-YIG_endonuc"/>
</dbReference>
<evidence type="ECO:0000256" key="1">
    <source>
        <dbReference type="ARBA" id="ARBA00007435"/>
    </source>
</evidence>
<comment type="similarity">
    <text evidence="1">Belongs to the UPF0213 family.</text>
</comment>
<feature type="domain" description="GIY-YIG" evidence="2">
    <location>
        <begin position="2"/>
        <end position="79"/>
    </location>
</feature>
<evidence type="ECO:0000313" key="4">
    <source>
        <dbReference type="Proteomes" id="UP000234384"/>
    </source>
</evidence>
<dbReference type="PANTHER" id="PTHR34477:SF1">
    <property type="entry name" value="UPF0213 PROTEIN YHBQ"/>
    <property type="match status" value="1"/>
</dbReference>
<protein>
    <recommendedName>
        <fullName evidence="2">GIY-YIG domain-containing protein</fullName>
    </recommendedName>
</protein>
<dbReference type="RefSeq" id="WP_101953739.1">
    <property type="nucleotide sequence ID" value="NZ_PKHE01000002.1"/>
</dbReference>
<dbReference type="Proteomes" id="UP000234384">
    <property type="component" value="Unassembled WGS sequence"/>
</dbReference>
<evidence type="ECO:0000313" key="3">
    <source>
        <dbReference type="EMBL" id="PKY90503.1"/>
    </source>
</evidence>
<organism evidence="3 4">
    <name type="scientific">Falseniella ignava</name>
    <dbReference type="NCBI Taxonomy" id="137730"/>
    <lineage>
        <taxon>Bacteria</taxon>
        <taxon>Bacillati</taxon>
        <taxon>Bacillota</taxon>
        <taxon>Bacilli</taxon>
        <taxon>Lactobacillales</taxon>
        <taxon>Aerococcaceae</taxon>
        <taxon>Falseniella</taxon>
    </lineage>
</organism>
<dbReference type="InterPro" id="IPR035901">
    <property type="entry name" value="GIY-YIG_endonuc_sf"/>
</dbReference>
<name>A0A2I1K4E3_9LACT</name>
<dbReference type="EMBL" id="PKHE01000002">
    <property type="protein sequence ID" value="PKY90503.1"/>
    <property type="molecule type" value="Genomic_DNA"/>
</dbReference>
<dbReference type="AlphaFoldDB" id="A0A2I1K4E3"/>
<dbReference type="CDD" id="cd10456">
    <property type="entry name" value="GIY-YIG_UPF0213"/>
    <property type="match status" value="1"/>
</dbReference>
<proteinExistence type="inferred from homology"/>
<sequence>MANYYFYVLYCKDGTLYAGFTTDLERRLAAHNSGRGAKYTRVRSRRPAKLIYSEQWSSKSLAMQAEARFKQLSRSQKEAYLKEAGCNIQYQVQRVHRDCRSSEEEI</sequence>
<dbReference type="PROSITE" id="PS50164">
    <property type="entry name" value="GIY_YIG"/>
    <property type="match status" value="1"/>
</dbReference>
<comment type="caution">
    <text evidence="3">The sequence shown here is derived from an EMBL/GenBank/DDBJ whole genome shotgun (WGS) entry which is preliminary data.</text>
</comment>
<dbReference type="InterPro" id="IPR050190">
    <property type="entry name" value="UPF0213_domain"/>
</dbReference>
<reference evidence="3 4" key="1">
    <citation type="submission" date="2017-12" db="EMBL/GenBank/DDBJ databases">
        <title>Phylogenetic diversity of female urinary microbiome.</title>
        <authorList>
            <person name="Thomas-White K."/>
            <person name="Wolfe A.J."/>
        </authorList>
    </citation>
    <scope>NUCLEOTIDE SEQUENCE [LARGE SCALE GENOMIC DNA]</scope>
    <source>
        <strain evidence="3 4">UMB0898</strain>
    </source>
</reference>
<accession>A0A2I1K4E3</accession>
<dbReference type="Gene3D" id="3.40.1440.10">
    <property type="entry name" value="GIY-YIG endonuclease"/>
    <property type="match status" value="1"/>
</dbReference>